<gene>
    <name evidence="1" type="ORF">A8806_10817</name>
</gene>
<name>A0A2Y9BFN8_9FIRM</name>
<protein>
    <submittedName>
        <fullName evidence="1">Uncharacterized protein</fullName>
    </submittedName>
</protein>
<reference evidence="1 2" key="1">
    <citation type="submission" date="2018-05" db="EMBL/GenBank/DDBJ databases">
        <title>The Hungate 1000. A catalogue of reference genomes from the rumen microbiome.</title>
        <authorList>
            <person name="Kelly W."/>
        </authorList>
    </citation>
    <scope>NUCLEOTIDE SEQUENCE [LARGE SCALE GENOMIC DNA]</scope>
    <source>
        <strain evidence="1 2">NLAE-zl-C242</strain>
    </source>
</reference>
<proteinExistence type="predicted"/>
<dbReference type="OrthoDB" id="9798384at2"/>
<evidence type="ECO:0000313" key="2">
    <source>
        <dbReference type="Proteomes" id="UP000245845"/>
    </source>
</evidence>
<keyword evidence="2" id="KW-1185">Reference proteome</keyword>
<accession>A0A2Y9BFN8</accession>
<dbReference type="RefSeq" id="WP_109731692.1">
    <property type="nucleotide sequence ID" value="NZ_BAAACK010000003.1"/>
</dbReference>
<evidence type="ECO:0000313" key="1">
    <source>
        <dbReference type="EMBL" id="PWJ28502.1"/>
    </source>
</evidence>
<organism evidence="1 2">
    <name type="scientific">Faecalicatena orotica</name>
    <dbReference type="NCBI Taxonomy" id="1544"/>
    <lineage>
        <taxon>Bacteria</taxon>
        <taxon>Bacillati</taxon>
        <taxon>Bacillota</taxon>
        <taxon>Clostridia</taxon>
        <taxon>Lachnospirales</taxon>
        <taxon>Lachnospiraceae</taxon>
        <taxon>Faecalicatena</taxon>
    </lineage>
</organism>
<dbReference type="AlphaFoldDB" id="A0A2Y9BFN8"/>
<comment type="caution">
    <text evidence="1">The sequence shown here is derived from an EMBL/GenBank/DDBJ whole genome shotgun (WGS) entry which is preliminary data.</text>
</comment>
<dbReference type="EMBL" id="QGDL01000008">
    <property type="protein sequence ID" value="PWJ28502.1"/>
    <property type="molecule type" value="Genomic_DNA"/>
</dbReference>
<sequence>MTVKENREYKNSMFVDLFFEDALAEQNDISLYNALHDEPLPEGTSIQKIRVDDILYLNFKNDVSFGVGGKVMVFGEHQTTINENMPLRSLMYIGRAYEKIVPVRDRYKKKLVELPKPEFYTFYNGEKDWVTEKVLKLSDAYIVQDGPSMLDLEVKVININPAQQHEVLEKCRVLKEYGQFVDILRDYQAKGDGDAFKHTIEQCIDSGILADYLKKKGSEVINMLIAEYDYDMDIEVQREEAYTEGLSRGREEGLREGREEGHKEGCNYKLIEQLKKKLSKGKSPEEIADELEESVEIIQELIDSMKEDS</sequence>
<dbReference type="Proteomes" id="UP000245845">
    <property type="component" value="Unassembled WGS sequence"/>
</dbReference>